<gene>
    <name evidence="2" type="ORF">G443_004830</name>
</gene>
<evidence type="ECO:0000313" key="2">
    <source>
        <dbReference type="EMBL" id="MCP2334560.1"/>
    </source>
</evidence>
<protein>
    <submittedName>
        <fullName evidence="2">GIY-YIG catalytic domain-containing protein</fullName>
    </submittedName>
</protein>
<feature type="domain" description="GIY-YIG" evidence="1">
    <location>
        <begin position="48"/>
        <end position="123"/>
    </location>
</feature>
<dbReference type="InterPro" id="IPR035901">
    <property type="entry name" value="GIY-YIG_endonuc_sf"/>
</dbReference>
<reference evidence="2 3" key="1">
    <citation type="submission" date="2022-06" db="EMBL/GenBank/DDBJ databases">
        <title>Genomic Encyclopedia of Type Strains, Phase I: the one thousand microbial genomes (KMG-I) project.</title>
        <authorList>
            <person name="Kyrpides N."/>
        </authorList>
    </citation>
    <scope>NUCLEOTIDE SEQUENCE [LARGE SCALE GENOMIC DNA]</scope>
    <source>
        <strain evidence="2 3">DSM 43889</strain>
    </source>
</reference>
<dbReference type="Proteomes" id="UP000791080">
    <property type="component" value="Unassembled WGS sequence"/>
</dbReference>
<dbReference type="InterPro" id="IPR000305">
    <property type="entry name" value="GIY-YIG_endonuc"/>
</dbReference>
<sequence>MTPSPPRSVHFSDFRLSITKALGDQLAESLDKLTPAPLTTENLDCVERTAGVYQLYHREELVYVGKADQPLPSRIHQHLRKVSGRRNISLQDMKFTCLYVAEDFSALAPERLLIKTHRKNGLAIWNNNGFGNKDPGKRRDETLVKENHFDALYPIDVDRKISGLPSGKVEVGELLIEASKRIPYTFRYDKKGHSKSFRGIVDSSDTLSIDQVFRLTTAALPEDWQITILPGRAIMYPEPRIYPSALSYYRRGAATEVTPQYGEAGLITEESEDDTNSS</sequence>
<comment type="caution">
    <text evidence="2">The sequence shown here is derived from an EMBL/GenBank/DDBJ whole genome shotgun (WGS) entry which is preliminary data.</text>
</comment>
<name>A0ABT1JPW0_ACTCY</name>
<dbReference type="Pfam" id="PF09517">
    <property type="entry name" value="RE_Eco29kI"/>
    <property type="match status" value="1"/>
</dbReference>
<dbReference type="PROSITE" id="PS50164">
    <property type="entry name" value="GIY_YIG"/>
    <property type="match status" value="1"/>
</dbReference>
<dbReference type="CDD" id="cd00719">
    <property type="entry name" value="GIY-YIG_SF"/>
    <property type="match status" value="1"/>
</dbReference>
<evidence type="ECO:0000313" key="3">
    <source>
        <dbReference type="Proteomes" id="UP000791080"/>
    </source>
</evidence>
<evidence type="ECO:0000259" key="1">
    <source>
        <dbReference type="PROSITE" id="PS50164"/>
    </source>
</evidence>
<keyword evidence="3" id="KW-1185">Reference proteome</keyword>
<organism evidence="2 3">
    <name type="scientific">Actinoalloteichus caeruleus DSM 43889</name>
    <dbReference type="NCBI Taxonomy" id="1120930"/>
    <lineage>
        <taxon>Bacteria</taxon>
        <taxon>Bacillati</taxon>
        <taxon>Actinomycetota</taxon>
        <taxon>Actinomycetes</taxon>
        <taxon>Pseudonocardiales</taxon>
        <taxon>Pseudonocardiaceae</taxon>
        <taxon>Actinoalloteichus</taxon>
        <taxon>Actinoalloteichus cyanogriseus</taxon>
    </lineage>
</organism>
<accession>A0ABT1JPW0</accession>
<dbReference type="Gene3D" id="3.40.1440.10">
    <property type="entry name" value="GIY-YIG endonuclease"/>
    <property type="match status" value="1"/>
</dbReference>
<dbReference type="InterPro" id="IPR018575">
    <property type="entry name" value="Restrct_endonuc_II_Eco29kI"/>
</dbReference>
<dbReference type="EMBL" id="AUBJ02000001">
    <property type="protein sequence ID" value="MCP2334560.1"/>
    <property type="molecule type" value="Genomic_DNA"/>
</dbReference>
<proteinExistence type="predicted"/>